<protein>
    <submittedName>
        <fullName evidence="2">Helix-turn-helix transcriptional regulator</fullName>
    </submittedName>
</protein>
<name>A0AAU7QAP5_9GAMM</name>
<evidence type="ECO:0000313" key="2">
    <source>
        <dbReference type="EMBL" id="XBS69762.1"/>
    </source>
</evidence>
<dbReference type="InterPro" id="IPR010982">
    <property type="entry name" value="Lambda_DNA-bd_dom_sf"/>
</dbReference>
<dbReference type="EMBL" id="CP157947">
    <property type="protein sequence ID" value="XBS69762.1"/>
    <property type="molecule type" value="Genomic_DNA"/>
</dbReference>
<dbReference type="Gene3D" id="1.10.260.40">
    <property type="entry name" value="lambda repressor-like DNA-binding domains"/>
    <property type="match status" value="1"/>
</dbReference>
<reference evidence="2" key="1">
    <citation type="submission" date="2024-06" db="EMBL/GenBank/DDBJ databases">
        <authorList>
            <person name="Coelho C."/>
            <person name="Bento M."/>
            <person name="Garcia E."/>
            <person name="Camelo A."/>
            <person name="Brandao I."/>
            <person name="Espirito Santo C."/>
            <person name="Trovao J."/>
            <person name="Verissimo A."/>
            <person name="Costa J."/>
            <person name="Tiago I."/>
        </authorList>
    </citation>
    <scope>NUCLEOTIDE SEQUENCE</scope>
    <source>
        <strain evidence="2">KWT182</strain>
    </source>
</reference>
<organism evidence="2">
    <name type="scientific">Acerihabitans sp. KWT182</name>
    <dbReference type="NCBI Taxonomy" id="3157919"/>
    <lineage>
        <taxon>Bacteria</taxon>
        <taxon>Pseudomonadati</taxon>
        <taxon>Pseudomonadota</taxon>
        <taxon>Gammaproteobacteria</taxon>
        <taxon>Enterobacterales</taxon>
        <taxon>Pectobacteriaceae</taxon>
        <taxon>Acerihabitans</taxon>
    </lineage>
</organism>
<gene>
    <name evidence="2" type="ORF">ABK905_26325</name>
</gene>
<dbReference type="InterPro" id="IPR001387">
    <property type="entry name" value="Cro/C1-type_HTH"/>
</dbReference>
<accession>A0AAU7QAP5</accession>
<dbReference type="SMART" id="SM00530">
    <property type="entry name" value="HTH_XRE"/>
    <property type="match status" value="1"/>
</dbReference>
<sequence length="103" mass="11833">MRFFYRRLKQARLAKGLSQKKLGIAAGIDEFVASARINRYEKGVHEANINTAQQLADVLQVPLAYFYTEDDMLAELMLAFLTLSPQEKTEILALIKSRTERQR</sequence>
<feature type="domain" description="HTH cro/C1-type" evidence="1">
    <location>
        <begin position="8"/>
        <end position="66"/>
    </location>
</feature>
<dbReference type="GO" id="GO:0003677">
    <property type="term" value="F:DNA binding"/>
    <property type="evidence" value="ECO:0007669"/>
    <property type="project" value="InterPro"/>
</dbReference>
<dbReference type="PROSITE" id="PS50943">
    <property type="entry name" value="HTH_CROC1"/>
    <property type="match status" value="1"/>
</dbReference>
<evidence type="ECO:0000259" key="1">
    <source>
        <dbReference type="PROSITE" id="PS50943"/>
    </source>
</evidence>
<dbReference type="CDD" id="cd00093">
    <property type="entry name" value="HTH_XRE"/>
    <property type="match status" value="1"/>
</dbReference>
<dbReference type="SUPFAM" id="SSF47413">
    <property type="entry name" value="lambda repressor-like DNA-binding domains"/>
    <property type="match status" value="1"/>
</dbReference>
<dbReference type="Pfam" id="PF01381">
    <property type="entry name" value="HTH_3"/>
    <property type="match status" value="1"/>
</dbReference>
<proteinExistence type="predicted"/>
<dbReference type="AlphaFoldDB" id="A0AAU7QAP5"/>